<reference evidence="1 2" key="1">
    <citation type="journal article" date="2015" name="Int. J. Syst. Evol. Microbiol.">
        <title>Erwinia iniecta sp. nov., isolated from Russian wheat aphids (Diuraphis noxia).</title>
        <authorList>
            <person name="Campillo T."/>
            <person name="Luna E."/>
            <person name="Portier P."/>
            <person name="Fischer-Le Saux M."/>
            <person name="Lapitan N."/>
            <person name="Tisserat N.A."/>
            <person name="Leach J.E."/>
        </authorList>
    </citation>
    <scope>NUCLEOTIDE SEQUENCE [LARGE SCALE GENOMIC DNA]</scope>
    <source>
        <strain evidence="1 2">B149</strain>
    </source>
</reference>
<evidence type="ECO:0000313" key="2">
    <source>
        <dbReference type="Proteomes" id="UP000036851"/>
    </source>
</evidence>
<sequence length="68" mass="7584">EEELFFDALDTQPWLTPTSPQWPRLSALASQVKDAIHHQLHLLSQTAMATTLLNVIHPDLSKLLAAVL</sequence>
<dbReference type="Proteomes" id="UP000036851">
    <property type="component" value="Unassembled WGS sequence"/>
</dbReference>
<protein>
    <submittedName>
        <fullName evidence="1">Uncharacterized protein</fullName>
    </submittedName>
</protein>
<gene>
    <name evidence="1" type="ORF">NG43_21825</name>
</gene>
<feature type="non-terminal residue" evidence="1">
    <location>
        <position position="1"/>
    </location>
</feature>
<dbReference type="RefSeq" id="WP_162231576.1">
    <property type="nucleotide sequence ID" value="NZ_JRXF01000121.1"/>
</dbReference>
<dbReference type="EMBL" id="JRXF01000121">
    <property type="protein sequence ID" value="KOC84814.1"/>
    <property type="molecule type" value="Genomic_DNA"/>
</dbReference>
<comment type="caution">
    <text evidence="1">The sequence shown here is derived from an EMBL/GenBank/DDBJ whole genome shotgun (WGS) entry which is preliminary data.</text>
</comment>
<proteinExistence type="predicted"/>
<evidence type="ECO:0000313" key="1">
    <source>
        <dbReference type="EMBL" id="KOC84814.1"/>
    </source>
</evidence>
<accession>A0A0L7SNS8</accession>
<name>A0A0L7SNS8_9GAMM</name>
<organism evidence="1 2">
    <name type="scientific">Winslowiella iniecta</name>
    <dbReference type="NCBI Taxonomy" id="1560201"/>
    <lineage>
        <taxon>Bacteria</taxon>
        <taxon>Pseudomonadati</taxon>
        <taxon>Pseudomonadota</taxon>
        <taxon>Gammaproteobacteria</taxon>
        <taxon>Enterobacterales</taxon>
        <taxon>Erwiniaceae</taxon>
        <taxon>Winslowiella</taxon>
    </lineage>
</organism>
<dbReference type="OrthoDB" id="6524050at2"/>
<dbReference type="AlphaFoldDB" id="A0A0L7SNS8"/>
<feature type="non-terminal residue" evidence="1">
    <location>
        <position position="68"/>
    </location>
</feature>